<dbReference type="OrthoDB" id="10259249at2759"/>
<comment type="subcellular location">
    <subcellularLocation>
        <location evidence="2">Cytoplasm</location>
        <location evidence="2">Cytoskeleton</location>
        <location evidence="2">Cilium axoneme</location>
    </subcellularLocation>
</comment>
<dbReference type="PANTHER" id="PTHR31078">
    <property type="entry name" value="CILIA- AND FLAGELLA-ASSOCIATED PROTEIN 300"/>
    <property type="match status" value="1"/>
</dbReference>
<dbReference type="GO" id="GO:0005930">
    <property type="term" value="C:axoneme"/>
    <property type="evidence" value="ECO:0007669"/>
    <property type="project" value="UniProtKB-SubCell"/>
</dbReference>
<dbReference type="Proteomes" id="UP000747542">
    <property type="component" value="Unassembled WGS sequence"/>
</dbReference>
<keyword evidence="8" id="KW-0282">Flagellum</keyword>
<reference evidence="8" key="1">
    <citation type="journal article" date="2021" name="Sci. Adv.">
        <title>The American lobster genome reveals insights on longevity, neural, and immune adaptations.</title>
        <authorList>
            <person name="Polinski J.M."/>
            <person name="Zimin A.V."/>
            <person name="Clark K.F."/>
            <person name="Kohn A.B."/>
            <person name="Sadowski N."/>
            <person name="Timp W."/>
            <person name="Ptitsyn A."/>
            <person name="Khanna P."/>
            <person name="Romanova D.Y."/>
            <person name="Williams P."/>
            <person name="Greenwood S.J."/>
            <person name="Moroz L.L."/>
            <person name="Walt D.R."/>
            <person name="Bodnar A.G."/>
        </authorList>
    </citation>
    <scope>NUCLEOTIDE SEQUENCE</scope>
    <source>
        <strain evidence="8">GMGI-L3</strain>
    </source>
</reference>
<evidence type="ECO:0000313" key="8">
    <source>
        <dbReference type="EMBL" id="KAG7168535.1"/>
    </source>
</evidence>
<sequence>MVHTFTYLPDKKFLTLEDPSMQHMLRKWSMLGRLSCQAYVFDQEFSGYQLEQFTENFIKSPAVASSLEVWRGHHKEPLGYGARVECVEEVPCSLTSMDVFRRLYETEVVKDDGEIVRCPEQYHHDLVLDDNLKKVLVDEGGELWDVLKEADRQQLLLRLFRLVALGGECCQFEDNIHQYLVVTRALYKDLVTPIIENGRIVVKSKAAQIRVKAACGAWVPEDPTHSQNILLLVVNPHAHTVHVFLHQHGVGDLD</sequence>
<comment type="function">
    <text evidence="1">Cilium- and flagellum-specific protein that plays a role in axonemal structure organization and motility. May play a role in outer and inner dynein arm assembly.</text>
</comment>
<evidence type="ECO:0000256" key="6">
    <source>
        <dbReference type="ARBA" id="ARBA00023212"/>
    </source>
</evidence>
<evidence type="ECO:0000256" key="2">
    <source>
        <dbReference type="ARBA" id="ARBA00004430"/>
    </source>
</evidence>
<keyword evidence="8" id="KW-0969">Cilium</keyword>
<keyword evidence="5" id="KW-0963">Cytoplasm</keyword>
<dbReference type="Pfam" id="PF14926">
    <property type="entry name" value="CFAP300"/>
    <property type="match status" value="1"/>
</dbReference>
<evidence type="ECO:0000256" key="7">
    <source>
        <dbReference type="ARBA" id="ARBA00023273"/>
    </source>
</evidence>
<dbReference type="PANTHER" id="PTHR31078:SF1">
    <property type="entry name" value="CILIA- AND FLAGELLA-ASSOCIATED PROTEIN 300"/>
    <property type="match status" value="1"/>
</dbReference>
<evidence type="ECO:0000256" key="1">
    <source>
        <dbReference type="ARBA" id="ARBA00002404"/>
    </source>
</evidence>
<comment type="caution">
    <text evidence="8">The sequence shown here is derived from an EMBL/GenBank/DDBJ whole genome shotgun (WGS) entry which is preliminary data.</text>
</comment>
<accession>A0A8J5K7Z2</accession>
<evidence type="ECO:0000313" key="9">
    <source>
        <dbReference type="Proteomes" id="UP000747542"/>
    </source>
</evidence>
<proteinExistence type="inferred from homology"/>
<keyword evidence="9" id="KW-1185">Reference proteome</keyword>
<name>A0A8J5K7Z2_HOMAM</name>
<dbReference type="EMBL" id="JAHLQT010020073">
    <property type="protein sequence ID" value="KAG7168535.1"/>
    <property type="molecule type" value="Genomic_DNA"/>
</dbReference>
<evidence type="ECO:0000256" key="5">
    <source>
        <dbReference type="ARBA" id="ARBA00022490"/>
    </source>
</evidence>
<organism evidence="8 9">
    <name type="scientific">Homarus americanus</name>
    <name type="common">American lobster</name>
    <dbReference type="NCBI Taxonomy" id="6706"/>
    <lineage>
        <taxon>Eukaryota</taxon>
        <taxon>Metazoa</taxon>
        <taxon>Ecdysozoa</taxon>
        <taxon>Arthropoda</taxon>
        <taxon>Crustacea</taxon>
        <taxon>Multicrustacea</taxon>
        <taxon>Malacostraca</taxon>
        <taxon>Eumalacostraca</taxon>
        <taxon>Eucarida</taxon>
        <taxon>Decapoda</taxon>
        <taxon>Pleocyemata</taxon>
        <taxon>Astacidea</taxon>
        <taxon>Nephropoidea</taxon>
        <taxon>Nephropidae</taxon>
        <taxon>Homarus</taxon>
    </lineage>
</organism>
<gene>
    <name evidence="8" type="primary">Cfap300-L</name>
    <name evidence="8" type="ORF">Hamer_G002620</name>
</gene>
<keyword evidence="6" id="KW-0206">Cytoskeleton</keyword>
<evidence type="ECO:0000256" key="3">
    <source>
        <dbReference type="ARBA" id="ARBA00009205"/>
    </source>
</evidence>
<comment type="similarity">
    <text evidence="3">Belongs to the CFAP300 family.</text>
</comment>
<keyword evidence="7" id="KW-0966">Cell projection</keyword>
<evidence type="ECO:0000256" key="4">
    <source>
        <dbReference type="ARBA" id="ARBA00022174"/>
    </source>
</evidence>
<dbReference type="InterPro" id="IPR029416">
    <property type="entry name" value="CFAP300"/>
</dbReference>
<dbReference type="AlphaFoldDB" id="A0A8J5K7Z2"/>
<protein>
    <recommendedName>
        <fullName evidence="4">Cilia- and flagella-associated protein 300</fullName>
    </recommendedName>
</protein>